<comment type="caution">
    <text evidence="1">The sequence shown here is derived from an EMBL/GenBank/DDBJ whole genome shotgun (WGS) entry which is preliminary data.</text>
</comment>
<reference evidence="2" key="1">
    <citation type="journal article" date="2019" name="Int. J. Syst. Evol. Microbiol.">
        <title>The Global Catalogue of Microorganisms (GCM) 10K type strain sequencing project: providing services to taxonomists for standard genome sequencing and annotation.</title>
        <authorList>
            <consortium name="The Broad Institute Genomics Platform"/>
            <consortium name="The Broad Institute Genome Sequencing Center for Infectious Disease"/>
            <person name="Wu L."/>
            <person name="Ma J."/>
        </authorList>
    </citation>
    <scope>NUCLEOTIDE SEQUENCE [LARGE SCALE GENOMIC DNA]</scope>
    <source>
        <strain evidence="2">KCTC 42587</strain>
    </source>
</reference>
<organism evidence="1 2">
    <name type="scientific">Bizionia sediminis</name>
    <dbReference type="NCBI Taxonomy" id="1737064"/>
    <lineage>
        <taxon>Bacteria</taxon>
        <taxon>Pseudomonadati</taxon>
        <taxon>Bacteroidota</taxon>
        <taxon>Flavobacteriia</taxon>
        <taxon>Flavobacteriales</taxon>
        <taxon>Flavobacteriaceae</taxon>
        <taxon>Bizionia</taxon>
    </lineage>
</organism>
<dbReference type="EMBL" id="JBHULS010000004">
    <property type="protein sequence ID" value="MFD2552162.1"/>
    <property type="molecule type" value="Genomic_DNA"/>
</dbReference>
<gene>
    <name evidence="1" type="ORF">ACFSQP_10075</name>
</gene>
<evidence type="ECO:0000313" key="2">
    <source>
        <dbReference type="Proteomes" id="UP001597472"/>
    </source>
</evidence>
<sequence length="252" mass="28471">MKYPIFLVFLFVLVACEPSKKSLTAQEIVNEAIAVAGGSKFDSAAYSFQFRDKQYFASRNKGLFTLARTFKDTTGIVKDVITNSGFTRYVNNKPVVIADSTKAQLHAAVNSVHYFAVLPYGLNDAAVNKELLGTVSIKNTPYYKIKVTFNEAGGGEDYEDVFIYWIHTNTFKTAYLAYSYEEDDGIGFRFREAFNERYVGEMRFVDYNNYKTEKTDILVEDLDDLFENNSLTLVSKINLEAIKMAASFSVAD</sequence>
<dbReference type="Proteomes" id="UP001597472">
    <property type="component" value="Unassembled WGS sequence"/>
</dbReference>
<evidence type="ECO:0000313" key="1">
    <source>
        <dbReference type="EMBL" id="MFD2552162.1"/>
    </source>
</evidence>
<dbReference type="InterPro" id="IPR045444">
    <property type="entry name" value="DUF6503"/>
</dbReference>
<dbReference type="PROSITE" id="PS51257">
    <property type="entry name" value="PROKAR_LIPOPROTEIN"/>
    <property type="match status" value="1"/>
</dbReference>
<name>A0ABW5KX23_9FLAO</name>
<dbReference type="Pfam" id="PF20113">
    <property type="entry name" value="DUF6503"/>
    <property type="match status" value="1"/>
</dbReference>
<protein>
    <submittedName>
        <fullName evidence="1">DUF6503 family protein</fullName>
    </submittedName>
</protein>
<accession>A0ABW5KX23</accession>
<proteinExistence type="predicted"/>
<dbReference type="RefSeq" id="WP_376894022.1">
    <property type="nucleotide sequence ID" value="NZ_JBHULS010000004.1"/>
</dbReference>
<keyword evidence="2" id="KW-1185">Reference proteome</keyword>